<evidence type="ECO:0000313" key="3">
    <source>
        <dbReference type="Proteomes" id="UP000823775"/>
    </source>
</evidence>
<name>A0ABS8VFP2_DATST</name>
<comment type="caution">
    <text evidence="2">The sequence shown here is derived from an EMBL/GenBank/DDBJ whole genome shotgun (WGS) entry which is preliminary data.</text>
</comment>
<proteinExistence type="predicted"/>
<dbReference type="EMBL" id="JACEIK010004498">
    <property type="protein sequence ID" value="MCD9645674.1"/>
    <property type="molecule type" value="Genomic_DNA"/>
</dbReference>
<feature type="domain" description="Putative plant transposon protein" evidence="1">
    <location>
        <begin position="238"/>
        <end position="298"/>
    </location>
</feature>
<evidence type="ECO:0000259" key="1">
    <source>
        <dbReference type="Pfam" id="PF20167"/>
    </source>
</evidence>
<keyword evidence="3" id="KW-1185">Reference proteome</keyword>
<dbReference type="Pfam" id="PF20167">
    <property type="entry name" value="Transposase_32"/>
    <property type="match status" value="1"/>
</dbReference>
<dbReference type="Proteomes" id="UP000823775">
    <property type="component" value="Unassembled WGS sequence"/>
</dbReference>
<protein>
    <recommendedName>
        <fullName evidence="1">Putative plant transposon protein domain-containing protein</fullName>
    </recommendedName>
</protein>
<dbReference type="InterPro" id="IPR046796">
    <property type="entry name" value="Transposase_32_dom"/>
</dbReference>
<accession>A0ABS8VFP2</accession>
<reference evidence="2 3" key="1">
    <citation type="journal article" date="2021" name="BMC Genomics">
        <title>Datura genome reveals duplications of psychoactive alkaloid biosynthetic genes and high mutation rate following tissue culture.</title>
        <authorList>
            <person name="Rajewski A."/>
            <person name="Carter-House D."/>
            <person name="Stajich J."/>
            <person name="Litt A."/>
        </authorList>
    </citation>
    <scope>NUCLEOTIDE SEQUENCE [LARGE SCALE GENOMIC DNA]</scope>
    <source>
        <strain evidence="2">AR-01</strain>
    </source>
</reference>
<sequence>MTSVGGWSHYPEGVPCVDTIKLVDKIWRREGKKDAILLVVMKQMELLTNYVKGFHAKNSHAIHDYDDGYYGNQCWNNVQFVDTSSQESTEVLPPHMESTIEVVLEKVLATEEGVQDLRSKLLDLTTTVKNHDVIIQHSEEQMNELASHMVAPTTTNNTAPRKDIVDNDVLEWEIEEEAIEELIVDVFLKGARARGSRNAISNQLIVLGRANPTTSIPPSEGRRQRKPILMGSQRDCIRLIPSRNTSEVPIKVAILLYCIMEHVNINVREIISDQFRRKSKKQATTLPFPTLVSMLCMRDAFPLLRSLDKTIRAHGVITLATKTDKEAPMIK</sequence>
<evidence type="ECO:0000313" key="2">
    <source>
        <dbReference type="EMBL" id="MCD9645674.1"/>
    </source>
</evidence>
<organism evidence="2 3">
    <name type="scientific">Datura stramonium</name>
    <name type="common">Jimsonweed</name>
    <name type="synonym">Common thornapple</name>
    <dbReference type="NCBI Taxonomy" id="4076"/>
    <lineage>
        <taxon>Eukaryota</taxon>
        <taxon>Viridiplantae</taxon>
        <taxon>Streptophyta</taxon>
        <taxon>Embryophyta</taxon>
        <taxon>Tracheophyta</taxon>
        <taxon>Spermatophyta</taxon>
        <taxon>Magnoliopsida</taxon>
        <taxon>eudicotyledons</taxon>
        <taxon>Gunneridae</taxon>
        <taxon>Pentapetalae</taxon>
        <taxon>asterids</taxon>
        <taxon>lamiids</taxon>
        <taxon>Solanales</taxon>
        <taxon>Solanaceae</taxon>
        <taxon>Solanoideae</taxon>
        <taxon>Datureae</taxon>
        <taxon>Datura</taxon>
    </lineage>
</organism>
<gene>
    <name evidence="2" type="ORF">HAX54_034740</name>
</gene>